<protein>
    <submittedName>
        <fullName evidence="1">Uncharacterized protein</fullName>
    </submittedName>
</protein>
<dbReference type="AlphaFoldDB" id="A0A2T5UD78"/>
<organism evidence="1 2">
    <name type="scientific">Sphingomonas faeni</name>
    <dbReference type="NCBI Taxonomy" id="185950"/>
    <lineage>
        <taxon>Bacteria</taxon>
        <taxon>Pseudomonadati</taxon>
        <taxon>Pseudomonadota</taxon>
        <taxon>Alphaproteobacteria</taxon>
        <taxon>Sphingomonadales</taxon>
        <taxon>Sphingomonadaceae</taxon>
        <taxon>Sphingomonas</taxon>
    </lineage>
</organism>
<name>A0A2T5UD78_9SPHN</name>
<accession>A0A2T5UD78</accession>
<gene>
    <name evidence="1" type="ORF">C8J25_101976</name>
</gene>
<sequence length="32" mass="3290">MMSAVLRYLGLPNWAPAFAGVALVGAGSGKQR</sequence>
<proteinExistence type="predicted"/>
<evidence type="ECO:0000313" key="1">
    <source>
        <dbReference type="EMBL" id="PTW49466.1"/>
    </source>
</evidence>
<comment type="caution">
    <text evidence="1">The sequence shown here is derived from an EMBL/GenBank/DDBJ whole genome shotgun (WGS) entry which is preliminary data.</text>
</comment>
<evidence type="ECO:0000313" key="2">
    <source>
        <dbReference type="Proteomes" id="UP000244013"/>
    </source>
</evidence>
<dbReference type="EMBL" id="QAYE01000001">
    <property type="protein sequence ID" value="PTW49466.1"/>
    <property type="molecule type" value="Genomic_DNA"/>
</dbReference>
<dbReference type="Proteomes" id="UP000244013">
    <property type="component" value="Unassembled WGS sequence"/>
</dbReference>
<reference evidence="1 2" key="1">
    <citation type="submission" date="2018-04" db="EMBL/GenBank/DDBJ databases">
        <title>Genomic Encyclopedia of Type Strains, Phase III (KMG-III): the genomes of soil and plant-associated and newly described type strains.</title>
        <authorList>
            <person name="Whitman W."/>
        </authorList>
    </citation>
    <scope>NUCLEOTIDE SEQUENCE [LARGE SCALE GENOMIC DNA]</scope>
    <source>
        <strain evidence="1 2">MA-olki</strain>
    </source>
</reference>